<feature type="active site" evidence="9">
    <location>
        <position position="255"/>
    </location>
</feature>
<evidence type="ECO:0000256" key="7">
    <source>
        <dbReference type="ARBA" id="ARBA00023128"/>
    </source>
</evidence>
<dbReference type="PANTHER" id="PTHR10488">
    <property type="entry name" value="GLYCINE AMIDINOTRANSFERASE, MITOCHONDRIAL"/>
    <property type="match status" value="1"/>
</dbReference>
<comment type="catalytic activity">
    <reaction evidence="10">
        <text>L-arginine + glycine = guanidinoacetate + L-ornithine</text>
        <dbReference type="Rhea" id="RHEA:13201"/>
        <dbReference type="ChEBI" id="CHEBI:32682"/>
        <dbReference type="ChEBI" id="CHEBI:46911"/>
        <dbReference type="ChEBI" id="CHEBI:57305"/>
        <dbReference type="ChEBI" id="CHEBI:57742"/>
        <dbReference type="EC" id="2.1.4.1"/>
    </reaction>
</comment>
<dbReference type="GO" id="GO:0005743">
    <property type="term" value="C:mitochondrial inner membrane"/>
    <property type="evidence" value="ECO:0007669"/>
    <property type="project" value="UniProtKB-SubCell"/>
</dbReference>
<feature type="domain" description="JmjC" evidence="12">
    <location>
        <begin position="544"/>
        <end position="712"/>
    </location>
</feature>
<evidence type="ECO:0000256" key="10">
    <source>
        <dbReference type="RuleBase" id="RU367092"/>
    </source>
</evidence>
<evidence type="ECO:0000256" key="3">
    <source>
        <dbReference type="ARBA" id="ARBA00006943"/>
    </source>
</evidence>
<name>A0AAU9W5W8_9CNID</name>
<evidence type="ECO:0000256" key="4">
    <source>
        <dbReference type="ARBA" id="ARBA00022679"/>
    </source>
</evidence>
<feature type="region of interest" description="Disordered" evidence="11">
    <location>
        <begin position="916"/>
        <end position="964"/>
    </location>
</feature>
<keyword evidence="8 10" id="KW-0472">Membrane</keyword>
<keyword evidence="14" id="KW-1185">Reference proteome</keyword>
<comment type="caution">
    <text evidence="13">The sequence shown here is derived from an EMBL/GenBank/DDBJ whole genome shotgun (WGS) entry which is preliminary data.</text>
</comment>
<dbReference type="GO" id="GO:0005758">
    <property type="term" value="C:mitochondrial intermembrane space"/>
    <property type="evidence" value="ECO:0007669"/>
    <property type="project" value="TreeGrafter"/>
</dbReference>
<dbReference type="InterPro" id="IPR003347">
    <property type="entry name" value="JmjC_dom"/>
</dbReference>
<keyword evidence="5 10" id="KW-0999">Mitochondrion inner membrane</keyword>
<comment type="subcellular location">
    <subcellularLocation>
        <location evidence="1 10">Mitochondrion inner membrane</location>
    </subcellularLocation>
</comment>
<dbReference type="PROSITE" id="PS51184">
    <property type="entry name" value="JMJC"/>
    <property type="match status" value="1"/>
</dbReference>
<evidence type="ECO:0000256" key="5">
    <source>
        <dbReference type="ARBA" id="ARBA00022792"/>
    </source>
</evidence>
<dbReference type="Proteomes" id="UP001159428">
    <property type="component" value="Unassembled WGS sequence"/>
</dbReference>
<dbReference type="FunFam" id="3.75.10.10:FF:000005">
    <property type="entry name" value="Glycine amidinotransferase, mitochondrial"/>
    <property type="match status" value="1"/>
</dbReference>
<proteinExistence type="inferred from homology"/>
<dbReference type="AlphaFoldDB" id="A0AAU9W5W8"/>
<evidence type="ECO:0000259" key="12">
    <source>
        <dbReference type="PROSITE" id="PS51184"/>
    </source>
</evidence>
<comment type="pathway">
    <text evidence="2 10">Amine and polyamine biosynthesis; creatine biosynthesis; creatine from L-arginine and glycine: step 1/2.</text>
</comment>
<comment type="function">
    <text evidence="10">Catalyzes the biosynthesis of guanidinoacetate, the immediate precursor of creatine. Creatine plays a vital role in energy metabolism in muscle tissues. May play a role in embryonic and central nervous system development.</text>
</comment>
<protein>
    <recommendedName>
        <fullName evidence="10">Glycine amidinotransferase</fullName>
        <ecNumber evidence="10">2.1.4.1</ecNumber>
    </recommendedName>
    <alternativeName>
        <fullName evidence="10">L-arginine:glycine amidinotransferase</fullName>
    </alternativeName>
</protein>
<dbReference type="PANTHER" id="PTHR10488:SF1">
    <property type="entry name" value="GLYCINE AMIDINOTRANSFERASE, MITOCHONDRIAL"/>
    <property type="match status" value="1"/>
</dbReference>
<reference evidence="13 14" key="1">
    <citation type="submission" date="2022-05" db="EMBL/GenBank/DDBJ databases">
        <authorList>
            <consortium name="Genoscope - CEA"/>
            <person name="William W."/>
        </authorList>
    </citation>
    <scope>NUCLEOTIDE SEQUENCE [LARGE SCALE GENOMIC DNA]</scope>
</reference>
<feature type="compositionally biased region" description="Acidic residues" evidence="11">
    <location>
        <begin position="934"/>
        <end position="950"/>
    </location>
</feature>
<dbReference type="EC" id="2.1.4.1" evidence="10"/>
<gene>
    <name evidence="13" type="ORF">PMEA_00035081</name>
</gene>
<dbReference type="EMBL" id="CALNXJ010000009">
    <property type="protein sequence ID" value="CAH3103340.1"/>
    <property type="molecule type" value="Genomic_DNA"/>
</dbReference>
<comment type="subunit">
    <text evidence="10">Homodimer.</text>
</comment>
<dbReference type="SMART" id="SM00558">
    <property type="entry name" value="JmjC"/>
    <property type="match status" value="1"/>
</dbReference>
<dbReference type="Pfam" id="PF13621">
    <property type="entry name" value="Cupin_8"/>
    <property type="match status" value="1"/>
</dbReference>
<dbReference type="InterPro" id="IPR033195">
    <property type="entry name" value="AmidinoTrfase"/>
</dbReference>
<organism evidence="13 14">
    <name type="scientific">Pocillopora meandrina</name>
    <dbReference type="NCBI Taxonomy" id="46732"/>
    <lineage>
        <taxon>Eukaryota</taxon>
        <taxon>Metazoa</taxon>
        <taxon>Cnidaria</taxon>
        <taxon>Anthozoa</taxon>
        <taxon>Hexacorallia</taxon>
        <taxon>Scleractinia</taxon>
        <taxon>Astrocoeniina</taxon>
        <taxon>Pocilloporidae</taxon>
        <taxon>Pocillopora</taxon>
    </lineage>
</organism>
<dbReference type="SUPFAM" id="SSF51197">
    <property type="entry name" value="Clavaminate synthase-like"/>
    <property type="match status" value="1"/>
</dbReference>
<dbReference type="InterPro" id="IPR041667">
    <property type="entry name" value="Cupin_8"/>
</dbReference>
<evidence type="ECO:0000256" key="8">
    <source>
        <dbReference type="ARBA" id="ARBA00023136"/>
    </source>
</evidence>
<sequence>MLNIRIVKGGCRGREAVRFGWLRTCSTLVKSKTETHARVQSANYPSGDFADGLNGGKLLSEKVKSPVCSYNEWDPLEEVIVGRVEGATVPEFSIEVKANTHEKNWPFFNTFGGQSFPVLHLKKAHLEIEEFCNILRHEGVKVRRPEPIDFSKVYKTPDFQSSGLYAAMPRDILLVVGDEIIEAPMAWRSRFFEYRAYRSLLKEYFRGGAKWTTAPKPLMSDDLYDENYAIRSVEDRHKLAASGKFVTTEFEPCFDAADFIRAGRDIFVQRSQVTNNLGIEWMRRHLGERGYRVHKLSFDDPNPMHIDATFNVIGPGLVLSNPDRPCHQIELFHKAGWTVVKPPLPLIPDTHPLWMSSKWLSMNVLMLDPTRVVVDKNETTTQKMFENLGIKCVPVSIRFANSLGGGFHCWTCDVRLMTRRLYLNFVVTLVEVVSLTTGGDFNVPVGHLKPLGSHRPPEINLVDDLQEVPSPQEFWTKYVRPSKAVVLRGAAKLGRAFTEWTDKYLKENFADLEVRLEGKKEKSSKVPIGAKGVGRDTIGNFINNYHKENNNLYIVSELPTPMWRDVTVIPPLTCGLLKDRLVEVDLWMSGGGTKSILHKDAYNAINCLYNGTKEWKLIEYKYEDKIYKAWEPPQNVGGFSRVNIQQVDLLKYPKVSEVPWSIVTINAGDCLFLPKSYYHQVNSYGTNNVAVALLFSRLDGVDDIDFTGCDENLSFKPLSEMELDWEYPGHGNLSMGNTDLESVREGMLDFFGKDEKLDKDGILRKIQNVTEVDEVHKLYSYVEGVRQQALMMFDWLGGNKKGFITKQEVLKLTREQMRQTVLAFEGTDVSNTEEAEYGVIDVANVRDVIRELLALDGLVSRDKFIRAYVEATQGTEVFAELIFNKLRNETNVSDQVTKQEVQNNLRRAIQRFLEWGREPEIPPGMDSPEPNDAYMEDDEDDSDNDDENEETEWKTKSDDTHQEL</sequence>
<dbReference type="GO" id="GO:0006601">
    <property type="term" value="P:creatine biosynthetic process"/>
    <property type="evidence" value="ECO:0007669"/>
    <property type="project" value="UniProtKB-UniRule"/>
</dbReference>
<dbReference type="FunFam" id="2.60.120.650:FF:000025">
    <property type="entry name" value="Lysine-specific demethylase 8"/>
    <property type="match status" value="1"/>
</dbReference>
<evidence type="ECO:0000313" key="14">
    <source>
        <dbReference type="Proteomes" id="UP001159428"/>
    </source>
</evidence>
<keyword evidence="6" id="KW-0809">Transit peptide</keyword>
<evidence type="ECO:0000256" key="9">
    <source>
        <dbReference type="PIRSR" id="PIRSR633195-1"/>
    </source>
</evidence>
<dbReference type="CDD" id="cd21136">
    <property type="entry name" value="amidinotransferase_AGAT-like"/>
    <property type="match status" value="1"/>
</dbReference>
<feature type="active site" description="Amidino-cysteine intermediate" evidence="9">
    <location>
        <position position="409"/>
    </location>
</feature>
<accession>A0AAU9W5W8</accession>
<feature type="active site" evidence="9">
    <location>
        <position position="305"/>
    </location>
</feature>
<dbReference type="SUPFAM" id="SSF55909">
    <property type="entry name" value="Pentein"/>
    <property type="match status" value="1"/>
</dbReference>
<evidence type="ECO:0000313" key="13">
    <source>
        <dbReference type="EMBL" id="CAH3103340.1"/>
    </source>
</evidence>
<evidence type="ECO:0000256" key="2">
    <source>
        <dbReference type="ARBA" id="ARBA00004858"/>
    </source>
</evidence>
<evidence type="ECO:0000256" key="11">
    <source>
        <dbReference type="SAM" id="MobiDB-lite"/>
    </source>
</evidence>
<keyword evidence="7 10" id="KW-0496">Mitochondrion</keyword>
<evidence type="ECO:0000256" key="6">
    <source>
        <dbReference type="ARBA" id="ARBA00022946"/>
    </source>
</evidence>
<dbReference type="Gene3D" id="3.75.10.10">
    <property type="entry name" value="L-arginine/glycine Amidinotransferase, Chain A"/>
    <property type="match status" value="1"/>
</dbReference>
<comment type="similarity">
    <text evidence="3 10">Belongs to the amidinotransferase family.</text>
</comment>
<keyword evidence="4 10" id="KW-0808">Transferase</keyword>
<feature type="compositionally biased region" description="Basic and acidic residues" evidence="11">
    <location>
        <begin position="951"/>
        <end position="964"/>
    </location>
</feature>
<dbReference type="Gene3D" id="2.60.120.650">
    <property type="entry name" value="Cupin"/>
    <property type="match status" value="1"/>
</dbReference>
<dbReference type="GO" id="GO:0015068">
    <property type="term" value="F:glycine amidinotransferase activity"/>
    <property type="evidence" value="ECO:0007669"/>
    <property type="project" value="UniProtKB-UniRule"/>
</dbReference>
<evidence type="ECO:0000256" key="1">
    <source>
        <dbReference type="ARBA" id="ARBA00004273"/>
    </source>
</evidence>